<keyword evidence="1" id="KW-0862">Zinc</keyword>
<dbReference type="InterPro" id="IPR007527">
    <property type="entry name" value="Znf_SWIM"/>
</dbReference>
<evidence type="ECO:0000256" key="2">
    <source>
        <dbReference type="SAM" id="MobiDB-lite"/>
    </source>
</evidence>
<dbReference type="PROSITE" id="PS50966">
    <property type="entry name" value="ZF_SWIM"/>
    <property type="match status" value="1"/>
</dbReference>
<organism evidence="4 5">
    <name type="scientific">Gordonia jacobaea</name>
    <dbReference type="NCBI Taxonomy" id="122202"/>
    <lineage>
        <taxon>Bacteria</taxon>
        <taxon>Bacillati</taxon>
        <taxon>Actinomycetota</taxon>
        <taxon>Actinomycetes</taxon>
        <taxon>Mycobacteriales</taxon>
        <taxon>Gordoniaceae</taxon>
        <taxon>Gordonia</taxon>
    </lineage>
</organism>
<feature type="region of interest" description="Disordered" evidence="2">
    <location>
        <begin position="185"/>
        <end position="250"/>
    </location>
</feature>
<gene>
    <name evidence="4" type="ORF">ABW18_08135</name>
</gene>
<keyword evidence="5" id="KW-1185">Reference proteome</keyword>
<evidence type="ECO:0000313" key="4">
    <source>
        <dbReference type="EMBL" id="KNA92112.1"/>
    </source>
</evidence>
<dbReference type="PANTHER" id="PTHR38133:SF1">
    <property type="entry name" value="SLR1429 PROTEIN"/>
    <property type="match status" value="1"/>
</dbReference>
<evidence type="ECO:0000256" key="1">
    <source>
        <dbReference type="PROSITE-ProRule" id="PRU00325"/>
    </source>
</evidence>
<evidence type="ECO:0000259" key="3">
    <source>
        <dbReference type="PROSITE" id="PS50966"/>
    </source>
</evidence>
<accession>A0ABR5IEW2</accession>
<keyword evidence="1" id="KW-0479">Metal-binding</keyword>
<protein>
    <recommendedName>
        <fullName evidence="3">SWIM-type domain-containing protein</fullName>
    </recommendedName>
</protein>
<evidence type="ECO:0000313" key="5">
    <source>
        <dbReference type="Proteomes" id="UP000037247"/>
    </source>
</evidence>
<comment type="caution">
    <text evidence="4">The sequence shown here is derived from an EMBL/GenBank/DDBJ whole genome shotgun (WGS) entry which is preliminary data.</text>
</comment>
<reference evidence="4 5" key="1">
    <citation type="submission" date="2015-05" db="EMBL/GenBank/DDBJ databases">
        <title>Draft genome sequence of the bacterium Gordonia jacobaea a new member of the Gordonia genus.</title>
        <authorList>
            <person name="Jimenez-Galisteo G."/>
            <person name="Dominguez A."/>
            <person name="Munoz E."/>
            <person name="Vinas M."/>
        </authorList>
    </citation>
    <scope>NUCLEOTIDE SEQUENCE [LARGE SCALE GENOMIC DNA]</scope>
    <source>
        <strain evidence="5">mv1</strain>
    </source>
</reference>
<dbReference type="EMBL" id="LDTZ01000015">
    <property type="protein sequence ID" value="KNA92112.1"/>
    <property type="molecule type" value="Genomic_DNA"/>
</dbReference>
<keyword evidence="1" id="KW-0863">Zinc-finger</keyword>
<dbReference type="Proteomes" id="UP000037247">
    <property type="component" value="Unassembled WGS sequence"/>
</dbReference>
<dbReference type="RefSeq" id="WP_049698445.1">
    <property type="nucleotide sequence ID" value="NZ_JAQDQF010000009.1"/>
</dbReference>
<dbReference type="Pfam" id="PF04434">
    <property type="entry name" value="SWIM"/>
    <property type="match status" value="1"/>
</dbReference>
<feature type="domain" description="SWIM-type" evidence="3">
    <location>
        <begin position="125"/>
        <end position="160"/>
    </location>
</feature>
<proteinExistence type="predicted"/>
<name>A0ABR5IEW2_9ACTN</name>
<sequence length="287" mass="30415">MRRGTVPVRGYAVTRWSRAFVDVVEGRTDIADATGTQRSGSVTESADSRRISKARRYFRDRHVHRLSIRPGQVTASVEGSQLDPFDVILSMRTVDVDTVATLLRSRAGVAEVMSVARGEQPPIVGELLGPTESADVASQCSCPDEAVRCIHVLAVAYEVAAEIDRSPLALFTVMGTDLPSLLDALGNNSDTDSDESAAQGTSGVGDESDGDGSDGDPSTEHETLSAVDFFGTHAPLPPLPRPTRSNPLTDLDGTALRAALRASGVAPGDIAEAVDELGDLYDRLVQE</sequence>
<dbReference type="PANTHER" id="PTHR38133">
    <property type="entry name" value="SLR1429 PROTEIN"/>
    <property type="match status" value="1"/>
</dbReference>